<keyword evidence="3" id="KW-1185">Reference proteome</keyword>
<accession>A0A2T4BZI0</accession>
<protein>
    <submittedName>
        <fullName evidence="2">Uncharacterized protein</fullName>
    </submittedName>
</protein>
<dbReference type="AlphaFoldDB" id="A0A2T4BZI0"/>
<evidence type="ECO:0000313" key="2">
    <source>
        <dbReference type="EMBL" id="PTB74686.1"/>
    </source>
</evidence>
<dbReference type="EMBL" id="KZ679135">
    <property type="protein sequence ID" value="PTB74686.1"/>
    <property type="molecule type" value="Genomic_DNA"/>
</dbReference>
<dbReference type="Proteomes" id="UP000240760">
    <property type="component" value="Unassembled WGS sequence"/>
</dbReference>
<feature type="compositionally biased region" description="Basic residues" evidence="1">
    <location>
        <begin position="43"/>
        <end position="56"/>
    </location>
</feature>
<feature type="compositionally biased region" description="Basic and acidic residues" evidence="1">
    <location>
        <begin position="57"/>
        <end position="66"/>
    </location>
</feature>
<name>A0A2T4BZI0_TRILO</name>
<feature type="region of interest" description="Disordered" evidence="1">
    <location>
        <begin position="1"/>
        <end position="29"/>
    </location>
</feature>
<feature type="region of interest" description="Disordered" evidence="1">
    <location>
        <begin position="43"/>
        <end position="68"/>
    </location>
</feature>
<evidence type="ECO:0000256" key="1">
    <source>
        <dbReference type="SAM" id="MobiDB-lite"/>
    </source>
</evidence>
<proteinExistence type="predicted"/>
<organism evidence="2 3">
    <name type="scientific">Trichoderma longibrachiatum ATCC 18648</name>
    <dbReference type="NCBI Taxonomy" id="983965"/>
    <lineage>
        <taxon>Eukaryota</taxon>
        <taxon>Fungi</taxon>
        <taxon>Dikarya</taxon>
        <taxon>Ascomycota</taxon>
        <taxon>Pezizomycotina</taxon>
        <taxon>Sordariomycetes</taxon>
        <taxon>Hypocreomycetidae</taxon>
        <taxon>Hypocreales</taxon>
        <taxon>Hypocreaceae</taxon>
        <taxon>Trichoderma</taxon>
    </lineage>
</organism>
<sequence length="187" mass="21040">MTQSIGFGHDGGTLLQGGTSSTSSSSKAGMEWKWKGVGIRWKGMKRGVRRRRRKQKRERERERERNGSVSSRKTWACQSWIREGAGHVPITQATGGYSRQGFQGTSGPCKVQVAPSISEHSAWGKGYRVCTWSWCQAGTGCFRRHDWHAPRQRARLGGRLIERARCNTNSSVAFVRERTGNGDEREQ</sequence>
<evidence type="ECO:0000313" key="3">
    <source>
        <dbReference type="Proteomes" id="UP000240760"/>
    </source>
</evidence>
<gene>
    <name evidence="2" type="ORF">M440DRAFT_101003</name>
</gene>
<feature type="compositionally biased region" description="Low complexity" evidence="1">
    <location>
        <begin position="16"/>
        <end position="26"/>
    </location>
</feature>
<reference evidence="2 3" key="1">
    <citation type="submission" date="2016-07" db="EMBL/GenBank/DDBJ databases">
        <title>Multiple horizontal gene transfer events from other fungi enriched the ability of initially mycotrophic Trichoderma (Ascomycota) to feed on dead plant biomass.</title>
        <authorList>
            <consortium name="DOE Joint Genome Institute"/>
            <person name="Aerts A."/>
            <person name="Atanasova L."/>
            <person name="Chenthamara K."/>
            <person name="Zhang J."/>
            <person name="Grujic M."/>
            <person name="Henrissat B."/>
            <person name="Kuo A."/>
            <person name="Salamov A."/>
            <person name="Lipzen A."/>
            <person name="Labutti K."/>
            <person name="Barry K."/>
            <person name="Miao Y."/>
            <person name="Rahimi M.J."/>
            <person name="Shen Q."/>
            <person name="Grigoriev I.V."/>
            <person name="Kubicek C.P."/>
            <person name="Druzhinina I.S."/>
        </authorList>
    </citation>
    <scope>NUCLEOTIDE SEQUENCE [LARGE SCALE GENOMIC DNA]</scope>
    <source>
        <strain evidence="2 3">ATCC 18648</strain>
    </source>
</reference>